<dbReference type="OrthoDB" id="3258262at2759"/>
<dbReference type="Proteomes" id="UP000054485">
    <property type="component" value="Unassembled WGS sequence"/>
</dbReference>
<dbReference type="HOGENOM" id="CLU_2428536_0_0_1"/>
<sequence>MYSMTPRQTLSTRLVDGATFLSPPFLKCRVDVYLDVEGANADAKFYTDFVPSWKFASGPVPLCLRLLKLVKKYHNHPDGVTEAQRDLQEYL</sequence>
<accession>A0A0D0AWL5</accession>
<evidence type="ECO:0000313" key="2">
    <source>
        <dbReference type="Proteomes" id="UP000054485"/>
    </source>
</evidence>
<organism evidence="1 2">
    <name type="scientific">Suillus luteus UH-Slu-Lm8-n1</name>
    <dbReference type="NCBI Taxonomy" id="930992"/>
    <lineage>
        <taxon>Eukaryota</taxon>
        <taxon>Fungi</taxon>
        <taxon>Dikarya</taxon>
        <taxon>Basidiomycota</taxon>
        <taxon>Agaricomycotina</taxon>
        <taxon>Agaricomycetes</taxon>
        <taxon>Agaricomycetidae</taxon>
        <taxon>Boletales</taxon>
        <taxon>Suillineae</taxon>
        <taxon>Suillaceae</taxon>
        <taxon>Suillus</taxon>
    </lineage>
</organism>
<dbReference type="EMBL" id="KN835544">
    <property type="protein sequence ID" value="KIK36278.1"/>
    <property type="molecule type" value="Genomic_DNA"/>
</dbReference>
<keyword evidence="2" id="KW-1185">Reference proteome</keyword>
<name>A0A0D0AWL5_9AGAM</name>
<dbReference type="AlphaFoldDB" id="A0A0D0AWL5"/>
<gene>
    <name evidence="1" type="ORF">CY34DRAFT_532167</name>
</gene>
<reference evidence="1 2" key="1">
    <citation type="submission" date="2014-04" db="EMBL/GenBank/DDBJ databases">
        <authorList>
            <consortium name="DOE Joint Genome Institute"/>
            <person name="Kuo A."/>
            <person name="Ruytinx J."/>
            <person name="Rineau F."/>
            <person name="Colpaert J."/>
            <person name="Kohler A."/>
            <person name="Nagy L.G."/>
            <person name="Floudas D."/>
            <person name="Copeland A."/>
            <person name="Barry K.W."/>
            <person name="Cichocki N."/>
            <person name="Veneault-Fourrey C."/>
            <person name="LaButti K."/>
            <person name="Lindquist E.A."/>
            <person name="Lipzen A."/>
            <person name="Lundell T."/>
            <person name="Morin E."/>
            <person name="Murat C."/>
            <person name="Sun H."/>
            <person name="Tunlid A."/>
            <person name="Henrissat B."/>
            <person name="Grigoriev I.V."/>
            <person name="Hibbett D.S."/>
            <person name="Martin F."/>
            <person name="Nordberg H.P."/>
            <person name="Cantor M.N."/>
            <person name="Hua S.X."/>
        </authorList>
    </citation>
    <scope>NUCLEOTIDE SEQUENCE [LARGE SCALE GENOMIC DNA]</scope>
    <source>
        <strain evidence="1 2">UH-Slu-Lm8-n1</strain>
    </source>
</reference>
<dbReference type="InParanoid" id="A0A0D0AWL5"/>
<proteinExistence type="predicted"/>
<protein>
    <submittedName>
        <fullName evidence="1">Uncharacterized protein</fullName>
    </submittedName>
</protein>
<reference evidence="2" key="2">
    <citation type="submission" date="2015-01" db="EMBL/GenBank/DDBJ databases">
        <title>Evolutionary Origins and Diversification of the Mycorrhizal Mutualists.</title>
        <authorList>
            <consortium name="DOE Joint Genome Institute"/>
            <consortium name="Mycorrhizal Genomics Consortium"/>
            <person name="Kohler A."/>
            <person name="Kuo A."/>
            <person name="Nagy L.G."/>
            <person name="Floudas D."/>
            <person name="Copeland A."/>
            <person name="Barry K.W."/>
            <person name="Cichocki N."/>
            <person name="Veneault-Fourrey C."/>
            <person name="LaButti K."/>
            <person name="Lindquist E.A."/>
            <person name="Lipzen A."/>
            <person name="Lundell T."/>
            <person name="Morin E."/>
            <person name="Murat C."/>
            <person name="Riley R."/>
            <person name="Ohm R."/>
            <person name="Sun H."/>
            <person name="Tunlid A."/>
            <person name="Henrissat B."/>
            <person name="Grigoriev I.V."/>
            <person name="Hibbett D.S."/>
            <person name="Martin F."/>
        </authorList>
    </citation>
    <scope>NUCLEOTIDE SEQUENCE [LARGE SCALE GENOMIC DNA]</scope>
    <source>
        <strain evidence="2">UH-Slu-Lm8-n1</strain>
    </source>
</reference>
<evidence type="ECO:0000313" key="1">
    <source>
        <dbReference type="EMBL" id="KIK36278.1"/>
    </source>
</evidence>